<feature type="region of interest" description="Disordered" evidence="1">
    <location>
        <begin position="523"/>
        <end position="545"/>
    </location>
</feature>
<feature type="region of interest" description="Disordered" evidence="1">
    <location>
        <begin position="84"/>
        <end position="135"/>
    </location>
</feature>
<dbReference type="AlphaFoldDB" id="A0A6J1V6P4"/>
<feature type="compositionally biased region" description="Basic and acidic residues" evidence="1">
    <location>
        <begin position="298"/>
        <end position="307"/>
    </location>
</feature>
<feature type="compositionally biased region" description="Polar residues" evidence="1">
    <location>
        <begin position="478"/>
        <end position="487"/>
    </location>
</feature>
<sequence>MDVLEIPLAKKCLLVQLEKILKKRKGFPSLLALRVSTFPETYIGDSEEACRKNPSGKKHYVPQRDIKSASLFSFDNISHDSENLVDSGELKEQLTSEGIPHSEEVYVGKDKETEQVPSSYQKEEQEGNQEQQKSQYTNLLDFRWLQEKEEEEAAHQDDSSSVLEDLSSQGLSAKHSACDVQEGLWPPPGDNTEEHLETRVNEVSLIDSFESDGKPLTNSNLSKSSCLDSSSVDHEGYYLCDEEALLKESSASTGYYPCYRTYVEFPRYQPSNTSDPREEKGSPCDASVQCDGYLEEEAIGKEKREVEVNNNFKVSVAAQDSPRGQPTAGSRPGSGGRKLEGPGGRRLRPSGTDQESGSARKEPEATLKPRTPGSSPYKSSARLKTSKEPPAPVPRNNLLLPTANLGRKSPQKQKHRSSQADEKEQATVMELKPLLQDQRSLPPSPEAKAGSPGIHCYRSEQAGENSQVRPTKEKKIPSPQQMPSAVASTLAAELPPSSAKPHTASSRLSFHTIVSWVWKIFKKPPSAQPRPSTSGETEIGGSRESLASRLRLWLTQRSSRIHPRPP</sequence>
<evidence type="ECO:0000256" key="1">
    <source>
        <dbReference type="SAM" id="MobiDB-lite"/>
    </source>
</evidence>
<evidence type="ECO:0000313" key="2">
    <source>
        <dbReference type="Proteomes" id="UP000504612"/>
    </source>
</evidence>
<protein>
    <submittedName>
        <fullName evidence="3">Uncharacterized protein LOC113422314</fullName>
    </submittedName>
</protein>
<feature type="compositionally biased region" description="Basic and acidic residues" evidence="1">
    <location>
        <begin position="84"/>
        <end position="114"/>
    </location>
</feature>
<name>A0A6J1V6P4_9SAUR</name>
<evidence type="ECO:0000313" key="3">
    <source>
        <dbReference type="RefSeq" id="XP_026538951.1"/>
    </source>
</evidence>
<dbReference type="Proteomes" id="UP000504612">
    <property type="component" value="Unplaced"/>
</dbReference>
<proteinExistence type="predicted"/>
<feature type="region of interest" description="Disordered" evidence="1">
    <location>
        <begin position="267"/>
        <end position="506"/>
    </location>
</feature>
<organism evidence="2 3">
    <name type="scientific">Notechis scutatus</name>
    <name type="common">mainland tiger snake</name>
    <dbReference type="NCBI Taxonomy" id="8663"/>
    <lineage>
        <taxon>Eukaryota</taxon>
        <taxon>Metazoa</taxon>
        <taxon>Chordata</taxon>
        <taxon>Craniata</taxon>
        <taxon>Vertebrata</taxon>
        <taxon>Euteleostomi</taxon>
        <taxon>Lepidosauria</taxon>
        <taxon>Squamata</taxon>
        <taxon>Bifurcata</taxon>
        <taxon>Unidentata</taxon>
        <taxon>Episquamata</taxon>
        <taxon>Toxicofera</taxon>
        <taxon>Serpentes</taxon>
        <taxon>Colubroidea</taxon>
        <taxon>Elapidae</taxon>
        <taxon>Hydrophiinae</taxon>
        <taxon>Notechis</taxon>
    </lineage>
</organism>
<feature type="compositionally biased region" description="Low complexity" evidence="1">
    <location>
        <begin position="159"/>
        <end position="168"/>
    </location>
</feature>
<feature type="compositionally biased region" description="Low complexity" evidence="1">
    <location>
        <begin position="218"/>
        <end position="230"/>
    </location>
</feature>
<reference evidence="3" key="1">
    <citation type="submission" date="2025-08" db="UniProtKB">
        <authorList>
            <consortium name="RefSeq"/>
        </authorList>
    </citation>
    <scope>IDENTIFICATION</scope>
</reference>
<feature type="compositionally biased region" description="Gly residues" evidence="1">
    <location>
        <begin position="332"/>
        <end position="344"/>
    </location>
</feature>
<dbReference type="KEGG" id="nss:113422314"/>
<dbReference type="RefSeq" id="XP_026538951.1">
    <property type="nucleotide sequence ID" value="XM_026683166.1"/>
</dbReference>
<keyword evidence="2" id="KW-1185">Reference proteome</keyword>
<feature type="region of interest" description="Disordered" evidence="1">
    <location>
        <begin position="208"/>
        <end position="231"/>
    </location>
</feature>
<dbReference type="GeneID" id="113422314"/>
<feature type="compositionally biased region" description="Basic and acidic residues" evidence="1">
    <location>
        <begin position="358"/>
        <end position="367"/>
    </location>
</feature>
<accession>A0A6J1V6P4</accession>
<feature type="region of interest" description="Disordered" evidence="1">
    <location>
        <begin position="148"/>
        <end position="195"/>
    </location>
</feature>
<gene>
    <name evidence="3" type="primary">LOC113422314</name>
</gene>